<name>A0A6A7G4Y3_9CRUS</name>
<dbReference type="Gene3D" id="3.50.30.30">
    <property type="match status" value="1"/>
</dbReference>
<dbReference type="Gene3D" id="1.50.10.10">
    <property type="match status" value="1"/>
</dbReference>
<feature type="compositionally biased region" description="Polar residues" evidence="8">
    <location>
        <begin position="1023"/>
        <end position="1033"/>
    </location>
</feature>
<feature type="active site" evidence="5">
    <location>
        <position position="394"/>
    </location>
</feature>
<reference evidence="11" key="1">
    <citation type="submission" date="2017-11" db="EMBL/GenBank/DDBJ databases">
        <title>The sensing device of the deep-sea amphipod.</title>
        <authorList>
            <person name="Kobayashi H."/>
            <person name="Nagahama T."/>
            <person name="Arai W."/>
            <person name="Sasagawa Y."/>
            <person name="Umeda M."/>
            <person name="Hayashi T."/>
            <person name="Nikaido I."/>
            <person name="Watanabe H."/>
            <person name="Oguri K."/>
            <person name="Kitazato H."/>
            <person name="Fujioka K."/>
            <person name="Kido Y."/>
            <person name="Takami H."/>
        </authorList>
    </citation>
    <scope>NUCLEOTIDE SEQUENCE</scope>
    <source>
        <tissue evidence="11">Whole body</tissue>
    </source>
</reference>
<evidence type="ECO:0000259" key="10">
    <source>
        <dbReference type="Pfam" id="PF02225"/>
    </source>
</evidence>
<comment type="cofactor">
    <cofactor evidence="6">
        <name>Ca(2+)</name>
        <dbReference type="ChEBI" id="CHEBI:29108"/>
    </cofactor>
</comment>
<dbReference type="InterPro" id="IPR044674">
    <property type="entry name" value="EDEM1/2/3"/>
</dbReference>
<feature type="binding site" evidence="6">
    <location>
        <position position="480"/>
    </location>
    <ligand>
        <name>Ca(2+)</name>
        <dbReference type="ChEBI" id="CHEBI:29108"/>
    </ligand>
</feature>
<evidence type="ECO:0000256" key="1">
    <source>
        <dbReference type="ARBA" id="ARBA00004240"/>
    </source>
</evidence>
<keyword evidence="4" id="KW-0325">Glycoprotein</keyword>
<dbReference type="PANTHER" id="PTHR45679">
    <property type="entry name" value="ER DEGRADATION-ENHANCING ALPHA-MANNOSIDASE-LIKE PROTEIN 2"/>
    <property type="match status" value="1"/>
</dbReference>
<feature type="compositionally biased region" description="Low complexity" evidence="8">
    <location>
        <begin position="853"/>
        <end position="865"/>
    </location>
</feature>
<dbReference type="GO" id="GO:0016020">
    <property type="term" value="C:membrane"/>
    <property type="evidence" value="ECO:0007669"/>
    <property type="project" value="InterPro"/>
</dbReference>
<evidence type="ECO:0000256" key="6">
    <source>
        <dbReference type="PIRSR" id="PIRSR601382-2"/>
    </source>
</evidence>
<keyword evidence="6" id="KW-0479">Metal-binding</keyword>
<dbReference type="InterPro" id="IPR001382">
    <property type="entry name" value="Glyco_hydro_47"/>
</dbReference>
<keyword evidence="6" id="KW-0106">Calcium</keyword>
<evidence type="ECO:0000256" key="7">
    <source>
        <dbReference type="RuleBase" id="RU361193"/>
    </source>
</evidence>
<accession>A0A6A7G4Y3</accession>
<keyword evidence="3" id="KW-0256">Endoplasmic reticulum</keyword>
<evidence type="ECO:0000256" key="3">
    <source>
        <dbReference type="ARBA" id="ARBA00022824"/>
    </source>
</evidence>
<dbReference type="EC" id="3.2.1.-" evidence="7"/>
<comment type="similarity">
    <text evidence="2 7">Belongs to the glycosyl hydrolase 47 family.</text>
</comment>
<evidence type="ECO:0000256" key="2">
    <source>
        <dbReference type="ARBA" id="ARBA00007658"/>
    </source>
</evidence>
<feature type="region of interest" description="Disordered" evidence="8">
    <location>
        <begin position="1113"/>
        <end position="1182"/>
    </location>
</feature>
<evidence type="ECO:0000313" key="11">
    <source>
        <dbReference type="EMBL" id="LAC25459.1"/>
    </source>
</evidence>
<sequence length="1182" mass="130122">MHKFSCVSWPRLLCFAFLLICLAQYTSGQLTSDPMTEEERLFLKEEAREMFYHAYDAYMANAYPADELLPLSCAGRYRDPRASRGDIDDVLGNFSLTLIDSLDTLVLLGDLPEFEKAVKLIIRDVTFDTDVIVSVFETNIRVLGGLLSGHVLAEHINQLYGVMSWYGGELLVMAKDIADRLLPAFNTTTGIPHPRVNLRHGMNSPQLVNSRDTCTACAGTMILEFASLSRLTGHSIYEDKARQTMDYLWQQRHRGSDLVGTILNVHSGDWVRRDSGVGAGIDSYYEYLFKAYVLFGDYDYLYRFNKHYSAVMKYISQGPMLLDVHMHRPQTTTRNYMDAFLAFWPGLQVLKGDIKPAIETHEMLYQVIQRHNFLPEAFTTDFQVHWGQHPLRPEFVESTYLLYEATEDPYYLRVGREVLKSLQQHAWVPCGYAAVKDVRTGGHEDRMDSFVLTETFKYLYLLFSKPDELPINLDDFVFTTEAHLLPLSLAPRSGSNMTTPPLFEARNVDPDGEFSMSCPNAHSLFPGKRQFAENIRKPMKNFVDSVCPSRNRGSVSRKLKAQEFQAGNQAHEDMLRNMGITILRLPDGKVQLQHSSAAATSNDDSDEGLLFMQEMIELSKAQQQQPDHPPKAVIYATYVHPDDKLQKAEEEEAAGSKMEDNLSEKSELVGENLLVTTLMAGPAQFGLTLSGDVTVNGELAIASPYRACNPLTNHLDVKGKIVLLERGDCMFIQKARMLQLAGAKGGIVVDNNENKGTGDDADPVITEGTPPLFAMSGDSLYDGYITIPMVFLFSTPAQSLLEAYNDNGKELSVFLTDYENSGIANMHKSLSVSLDGASDPLTVSSHLQLILSSQSKDGDSQQQQQHGVKGEGSCSDDLVTLVGEVQGANVMAALAATGAHDNTPAAPAAPIKNINAGEHNTYFKYDELSLDAFSCKAAMNSEDAKDLLFGIRRFISLQKASEDPLEVPYEWLLHKVQRLLQEKGSRNPLLLRSLLASHLPELVLLLQDTLPAGYVLLTTEGGNINAPESSDSEGVSDATGGGGEKKDPVDDVNKDTRLINGVVQKLLEVLVLYSGRPAGAGGRAVREGTSAAQSNNIIIGMGAADDLDDSLVSPGTLDASSDAQSAASDAQSAASYRSSTGQVISHAHSNTNENPNSNPERDSQSVAEAKLLGRTKDEKQEL</sequence>
<organism evidence="11">
    <name type="scientific">Hirondellea gigas</name>
    <dbReference type="NCBI Taxonomy" id="1518452"/>
    <lineage>
        <taxon>Eukaryota</taxon>
        <taxon>Metazoa</taxon>
        <taxon>Ecdysozoa</taxon>
        <taxon>Arthropoda</taxon>
        <taxon>Crustacea</taxon>
        <taxon>Multicrustacea</taxon>
        <taxon>Malacostraca</taxon>
        <taxon>Eumalacostraca</taxon>
        <taxon>Peracarida</taxon>
        <taxon>Amphipoda</taxon>
        <taxon>Amphilochidea</taxon>
        <taxon>Lysianassida</taxon>
        <taxon>Lysianassidira</taxon>
        <taxon>Lysianassoidea</taxon>
        <taxon>Lysianassidae</taxon>
        <taxon>Hirondellea</taxon>
    </lineage>
</organism>
<feature type="domain" description="PA" evidence="10">
    <location>
        <begin position="695"/>
        <end position="798"/>
    </location>
</feature>
<evidence type="ECO:0000256" key="4">
    <source>
        <dbReference type="ARBA" id="ARBA00023180"/>
    </source>
</evidence>
<proteinExistence type="evidence at transcript level"/>
<dbReference type="SUPFAM" id="SSF52025">
    <property type="entry name" value="PA domain"/>
    <property type="match status" value="1"/>
</dbReference>
<evidence type="ECO:0000256" key="8">
    <source>
        <dbReference type="SAM" id="MobiDB-lite"/>
    </source>
</evidence>
<comment type="subcellular location">
    <subcellularLocation>
        <location evidence="1">Endoplasmic reticulum</location>
    </subcellularLocation>
</comment>
<dbReference type="GO" id="GO:0044322">
    <property type="term" value="C:endoplasmic reticulum quality control compartment"/>
    <property type="evidence" value="ECO:0007669"/>
    <property type="project" value="GOC"/>
</dbReference>
<dbReference type="GO" id="GO:0005509">
    <property type="term" value="F:calcium ion binding"/>
    <property type="evidence" value="ECO:0007669"/>
    <property type="project" value="InterPro"/>
</dbReference>
<feature type="chain" id="PRO_5025351254" description="alpha-1,2-Mannosidase" evidence="9">
    <location>
        <begin position="29"/>
        <end position="1182"/>
    </location>
</feature>
<keyword evidence="7" id="KW-0326">Glycosidase</keyword>
<keyword evidence="7" id="KW-0378">Hydrolase</keyword>
<feature type="signal peptide" evidence="9">
    <location>
        <begin position="1"/>
        <end position="28"/>
    </location>
</feature>
<dbReference type="SUPFAM" id="SSF48225">
    <property type="entry name" value="Seven-hairpin glycosidases"/>
    <property type="match status" value="1"/>
</dbReference>
<dbReference type="InterPro" id="IPR003137">
    <property type="entry name" value="PA_domain"/>
</dbReference>
<dbReference type="GO" id="GO:1904380">
    <property type="term" value="P:endoplasmic reticulum mannose trimming"/>
    <property type="evidence" value="ECO:0007669"/>
    <property type="project" value="InterPro"/>
</dbReference>
<feature type="active site" evidence="5">
    <location>
        <position position="282"/>
    </location>
</feature>
<feature type="compositionally biased region" description="Basic and acidic residues" evidence="8">
    <location>
        <begin position="1043"/>
        <end position="1052"/>
    </location>
</feature>
<dbReference type="InterPro" id="IPR046450">
    <property type="entry name" value="PA_dom_sf"/>
</dbReference>
<feature type="active site" description="Proton donor" evidence="5">
    <location>
        <position position="137"/>
    </location>
</feature>
<evidence type="ECO:0000256" key="9">
    <source>
        <dbReference type="SAM" id="SignalP"/>
    </source>
</evidence>
<feature type="compositionally biased region" description="Low complexity" evidence="8">
    <location>
        <begin position="1118"/>
        <end position="1135"/>
    </location>
</feature>
<dbReference type="InterPro" id="IPR036026">
    <property type="entry name" value="Seven-hairpin_glycosidases"/>
</dbReference>
<dbReference type="GO" id="GO:0004571">
    <property type="term" value="F:mannosyl-oligosaccharide 1,2-alpha-mannosidase activity"/>
    <property type="evidence" value="ECO:0007669"/>
    <property type="project" value="InterPro"/>
</dbReference>
<protein>
    <recommendedName>
        <fullName evidence="7">alpha-1,2-Mannosidase</fullName>
        <ecNumber evidence="7">3.2.1.-</ecNumber>
    </recommendedName>
</protein>
<dbReference type="GO" id="GO:0005975">
    <property type="term" value="P:carbohydrate metabolic process"/>
    <property type="evidence" value="ECO:0007669"/>
    <property type="project" value="InterPro"/>
</dbReference>
<dbReference type="PANTHER" id="PTHR45679:SF2">
    <property type="entry name" value="ER DEGRADATION-ENHANCING ALPHA-MANNOSIDASE-LIKE PROTEIN 3"/>
    <property type="match status" value="1"/>
</dbReference>
<dbReference type="InterPro" id="IPR012341">
    <property type="entry name" value="6hp_glycosidase-like_sf"/>
</dbReference>
<feature type="compositionally biased region" description="Low complexity" evidence="8">
    <location>
        <begin position="1149"/>
        <end position="1158"/>
    </location>
</feature>
<dbReference type="Pfam" id="PF02225">
    <property type="entry name" value="PA"/>
    <property type="match status" value="1"/>
</dbReference>
<feature type="active site" description="Proton donor" evidence="5">
    <location>
        <position position="376"/>
    </location>
</feature>
<feature type="region of interest" description="Disordered" evidence="8">
    <location>
        <begin position="853"/>
        <end position="873"/>
    </location>
</feature>
<feature type="region of interest" description="Disordered" evidence="8">
    <location>
        <begin position="1023"/>
        <end position="1052"/>
    </location>
</feature>
<evidence type="ECO:0000256" key="5">
    <source>
        <dbReference type="PIRSR" id="PIRSR601382-1"/>
    </source>
</evidence>
<keyword evidence="9" id="KW-0732">Signal</keyword>
<dbReference type="AlphaFoldDB" id="A0A6A7G4Y3"/>
<dbReference type="PRINTS" id="PR00747">
    <property type="entry name" value="GLYHDRLASE47"/>
</dbReference>
<dbReference type="Pfam" id="PF01532">
    <property type="entry name" value="Glyco_hydro_47"/>
    <property type="match status" value="1"/>
</dbReference>
<dbReference type="EMBL" id="IACT01006325">
    <property type="protein sequence ID" value="LAC25459.1"/>
    <property type="molecule type" value="mRNA"/>
</dbReference>